<proteinExistence type="predicted"/>
<dbReference type="GO" id="GO:0016787">
    <property type="term" value="F:hydrolase activity"/>
    <property type="evidence" value="ECO:0007669"/>
    <property type="project" value="UniProtKB-KW"/>
</dbReference>
<dbReference type="PANTHER" id="PTHR42648:SF11">
    <property type="entry name" value="TRANSPOSON TY4-P GAG-POL POLYPROTEIN"/>
    <property type="match status" value="1"/>
</dbReference>
<dbReference type="GO" id="GO:0015074">
    <property type="term" value="P:DNA integration"/>
    <property type="evidence" value="ECO:0007669"/>
    <property type="project" value="UniProtKB-KW"/>
</dbReference>
<evidence type="ECO:0000256" key="6">
    <source>
        <dbReference type="ARBA" id="ARBA00022908"/>
    </source>
</evidence>
<dbReference type="InterPro" id="IPR001584">
    <property type="entry name" value="Integrase_cat-core"/>
</dbReference>
<keyword evidence="8" id="KW-0808">Transferase</keyword>
<reference evidence="11" key="1">
    <citation type="submission" date="2021-08" db="EMBL/GenBank/DDBJ databases">
        <title>WGS assembly of Ceratopteris richardii.</title>
        <authorList>
            <person name="Marchant D.B."/>
            <person name="Chen G."/>
            <person name="Jenkins J."/>
            <person name="Shu S."/>
            <person name="Leebens-Mack J."/>
            <person name="Grimwood J."/>
            <person name="Schmutz J."/>
            <person name="Soltis P."/>
            <person name="Soltis D."/>
            <person name="Chen Z.-H."/>
        </authorList>
    </citation>
    <scope>NUCLEOTIDE SEQUENCE</scope>
    <source>
        <strain evidence="11">Whitten #5841</strain>
        <tissue evidence="11">Leaf</tissue>
    </source>
</reference>
<evidence type="ECO:0000256" key="1">
    <source>
        <dbReference type="ARBA" id="ARBA00022722"/>
    </source>
</evidence>
<keyword evidence="2" id="KW-0479">Metal-binding</keyword>
<dbReference type="GO" id="GO:0046872">
    <property type="term" value="F:metal ion binding"/>
    <property type="evidence" value="ECO:0007669"/>
    <property type="project" value="UniProtKB-KW"/>
</dbReference>
<keyword evidence="7" id="KW-0695">RNA-directed DNA polymerase</keyword>
<dbReference type="PANTHER" id="PTHR42648">
    <property type="entry name" value="TRANSPOSASE, PUTATIVE-RELATED"/>
    <property type="match status" value="1"/>
</dbReference>
<keyword evidence="12" id="KW-1185">Reference proteome</keyword>
<dbReference type="EMBL" id="CM035421">
    <property type="protein sequence ID" value="KAH7388550.1"/>
    <property type="molecule type" value="Genomic_DNA"/>
</dbReference>
<keyword evidence="9" id="KW-0233">DNA recombination</keyword>
<evidence type="ECO:0000256" key="4">
    <source>
        <dbReference type="ARBA" id="ARBA00022801"/>
    </source>
</evidence>
<keyword evidence="8" id="KW-0548">Nucleotidyltransferase</keyword>
<gene>
    <name evidence="11" type="ORF">KP509_16G081200</name>
</gene>
<dbReference type="Gene3D" id="3.30.420.10">
    <property type="entry name" value="Ribonuclease H-like superfamily/Ribonuclease H"/>
    <property type="match status" value="1"/>
</dbReference>
<keyword evidence="6" id="KW-0229">DNA integration</keyword>
<evidence type="ECO:0000259" key="10">
    <source>
        <dbReference type="PROSITE" id="PS50994"/>
    </source>
</evidence>
<evidence type="ECO:0000313" key="11">
    <source>
        <dbReference type="EMBL" id="KAH7388550.1"/>
    </source>
</evidence>
<keyword evidence="8" id="KW-0239">DNA-directed DNA polymerase</keyword>
<comment type="caution">
    <text evidence="11">The sequence shown here is derived from an EMBL/GenBank/DDBJ whole genome shotgun (WGS) entry which is preliminary data.</text>
</comment>
<dbReference type="GO" id="GO:0004519">
    <property type="term" value="F:endonuclease activity"/>
    <property type="evidence" value="ECO:0007669"/>
    <property type="project" value="UniProtKB-KW"/>
</dbReference>
<dbReference type="GO" id="GO:0006310">
    <property type="term" value="P:DNA recombination"/>
    <property type="evidence" value="ECO:0007669"/>
    <property type="project" value="UniProtKB-KW"/>
</dbReference>
<dbReference type="GO" id="GO:0003676">
    <property type="term" value="F:nucleic acid binding"/>
    <property type="evidence" value="ECO:0007669"/>
    <property type="project" value="InterPro"/>
</dbReference>
<dbReference type="GO" id="GO:0003887">
    <property type="term" value="F:DNA-directed DNA polymerase activity"/>
    <property type="evidence" value="ECO:0007669"/>
    <property type="project" value="UniProtKB-KW"/>
</dbReference>
<evidence type="ECO:0000256" key="7">
    <source>
        <dbReference type="ARBA" id="ARBA00022918"/>
    </source>
</evidence>
<name>A0A8T2T157_CERRI</name>
<keyword evidence="3" id="KW-0255">Endonuclease</keyword>
<dbReference type="SUPFAM" id="SSF53098">
    <property type="entry name" value="Ribonuclease H-like"/>
    <property type="match status" value="1"/>
</dbReference>
<keyword evidence="4" id="KW-0378">Hydrolase</keyword>
<dbReference type="PROSITE" id="PS50994">
    <property type="entry name" value="INTEGRASE"/>
    <property type="match status" value="1"/>
</dbReference>
<evidence type="ECO:0000256" key="2">
    <source>
        <dbReference type="ARBA" id="ARBA00022723"/>
    </source>
</evidence>
<keyword evidence="1" id="KW-0540">Nuclease</keyword>
<dbReference type="OrthoDB" id="1751476at2759"/>
<protein>
    <recommendedName>
        <fullName evidence="10">Integrase catalytic domain-containing protein</fullName>
    </recommendedName>
</protein>
<evidence type="ECO:0000256" key="5">
    <source>
        <dbReference type="ARBA" id="ARBA00022842"/>
    </source>
</evidence>
<dbReference type="InterPro" id="IPR012337">
    <property type="entry name" value="RNaseH-like_sf"/>
</dbReference>
<evidence type="ECO:0000256" key="3">
    <source>
        <dbReference type="ARBA" id="ARBA00022759"/>
    </source>
</evidence>
<evidence type="ECO:0000256" key="8">
    <source>
        <dbReference type="ARBA" id="ARBA00022932"/>
    </source>
</evidence>
<dbReference type="InterPro" id="IPR039537">
    <property type="entry name" value="Retrotran_Ty1/copia-like"/>
</dbReference>
<feature type="domain" description="Integrase catalytic" evidence="10">
    <location>
        <begin position="1"/>
        <end position="54"/>
    </location>
</feature>
<keyword evidence="5" id="KW-0460">Magnesium</keyword>
<accession>A0A8T2T157</accession>
<evidence type="ECO:0000313" key="12">
    <source>
        <dbReference type="Proteomes" id="UP000825935"/>
    </source>
</evidence>
<dbReference type="OMA" id="MEMARYM"/>
<sequence>MSSDLNEFLAEHGIKHQCTVPYTPQQNGVAKMKNKSLMEMARYMVNSQALPHSF</sequence>
<dbReference type="InterPro" id="IPR036397">
    <property type="entry name" value="RNaseH_sf"/>
</dbReference>
<organism evidence="11 12">
    <name type="scientific">Ceratopteris richardii</name>
    <name type="common">Triangle waterfern</name>
    <dbReference type="NCBI Taxonomy" id="49495"/>
    <lineage>
        <taxon>Eukaryota</taxon>
        <taxon>Viridiplantae</taxon>
        <taxon>Streptophyta</taxon>
        <taxon>Embryophyta</taxon>
        <taxon>Tracheophyta</taxon>
        <taxon>Polypodiopsida</taxon>
        <taxon>Polypodiidae</taxon>
        <taxon>Polypodiales</taxon>
        <taxon>Pteridineae</taxon>
        <taxon>Pteridaceae</taxon>
        <taxon>Parkerioideae</taxon>
        <taxon>Ceratopteris</taxon>
    </lineage>
</organism>
<dbReference type="AlphaFoldDB" id="A0A8T2T157"/>
<evidence type="ECO:0000256" key="9">
    <source>
        <dbReference type="ARBA" id="ARBA00023172"/>
    </source>
</evidence>
<dbReference type="GO" id="GO:0003964">
    <property type="term" value="F:RNA-directed DNA polymerase activity"/>
    <property type="evidence" value="ECO:0007669"/>
    <property type="project" value="UniProtKB-KW"/>
</dbReference>
<dbReference type="Proteomes" id="UP000825935">
    <property type="component" value="Chromosome 16"/>
</dbReference>